<sequence>MITITVSKNALQDDELVAIPRRELEALVARAEGAVNEKDILRWSREARILKLAGKLPRLRSFRGL</sequence>
<dbReference type="EMBL" id="MHRJ01000037">
    <property type="protein sequence ID" value="OHA21890.1"/>
    <property type="molecule type" value="Genomic_DNA"/>
</dbReference>
<dbReference type="AlphaFoldDB" id="A0A1G2MDA9"/>
<accession>A0A1G2MDA9</accession>
<reference evidence="1 2" key="1">
    <citation type="journal article" date="2016" name="Nat. Commun.">
        <title>Thousands of microbial genomes shed light on interconnected biogeochemical processes in an aquifer system.</title>
        <authorList>
            <person name="Anantharaman K."/>
            <person name="Brown C.T."/>
            <person name="Hug L.A."/>
            <person name="Sharon I."/>
            <person name="Castelle C.J."/>
            <person name="Probst A.J."/>
            <person name="Thomas B.C."/>
            <person name="Singh A."/>
            <person name="Wilkins M.J."/>
            <person name="Karaoz U."/>
            <person name="Brodie E.L."/>
            <person name="Williams K.H."/>
            <person name="Hubbard S.S."/>
            <person name="Banfield J.F."/>
        </authorList>
    </citation>
    <scope>NUCLEOTIDE SEQUENCE [LARGE SCALE GENOMIC DNA]</scope>
</reference>
<dbReference type="Proteomes" id="UP000176493">
    <property type="component" value="Unassembled WGS sequence"/>
</dbReference>
<name>A0A1G2MDA9_9BACT</name>
<comment type="caution">
    <text evidence="1">The sequence shown here is derived from an EMBL/GenBank/DDBJ whole genome shotgun (WGS) entry which is preliminary data.</text>
</comment>
<gene>
    <name evidence="1" type="ORF">A2W52_03240</name>
</gene>
<organism evidence="1 2">
    <name type="scientific">Candidatus Taylorbacteria bacterium RIFCSPHIGHO2_02_49_25</name>
    <dbReference type="NCBI Taxonomy" id="1802305"/>
    <lineage>
        <taxon>Bacteria</taxon>
        <taxon>Candidatus Tayloriibacteriota</taxon>
    </lineage>
</organism>
<proteinExistence type="predicted"/>
<evidence type="ECO:0000313" key="1">
    <source>
        <dbReference type="EMBL" id="OHA21890.1"/>
    </source>
</evidence>
<protein>
    <submittedName>
        <fullName evidence="1">Uncharacterized protein</fullName>
    </submittedName>
</protein>
<evidence type="ECO:0000313" key="2">
    <source>
        <dbReference type="Proteomes" id="UP000176493"/>
    </source>
</evidence>